<comment type="caution">
    <text evidence="9">The sequence shown here is derived from an EMBL/GenBank/DDBJ whole genome shotgun (WGS) entry which is preliminary data.</text>
</comment>
<comment type="subcellular location">
    <subcellularLocation>
        <location evidence="1">Cytoplasm</location>
    </subcellularLocation>
</comment>
<organism evidence="9 10">
    <name type="scientific">Panaeolus cyanescens</name>
    <dbReference type="NCBI Taxonomy" id="181874"/>
    <lineage>
        <taxon>Eukaryota</taxon>
        <taxon>Fungi</taxon>
        <taxon>Dikarya</taxon>
        <taxon>Basidiomycota</taxon>
        <taxon>Agaricomycotina</taxon>
        <taxon>Agaricomycetes</taxon>
        <taxon>Agaricomycetidae</taxon>
        <taxon>Agaricales</taxon>
        <taxon>Agaricineae</taxon>
        <taxon>Galeropsidaceae</taxon>
        <taxon>Panaeolus</taxon>
    </lineage>
</organism>
<dbReference type="InterPro" id="IPR044063">
    <property type="entry name" value="ZF_RING_GID"/>
</dbReference>
<dbReference type="Proteomes" id="UP000284842">
    <property type="component" value="Unassembled WGS sequence"/>
</dbReference>
<reference evidence="9 10" key="1">
    <citation type="journal article" date="2018" name="Evol. Lett.">
        <title>Horizontal gene cluster transfer increased hallucinogenic mushroom diversity.</title>
        <authorList>
            <person name="Reynolds H.T."/>
            <person name="Vijayakumar V."/>
            <person name="Gluck-Thaler E."/>
            <person name="Korotkin H.B."/>
            <person name="Matheny P.B."/>
            <person name="Slot J.C."/>
        </authorList>
    </citation>
    <scope>NUCLEOTIDE SEQUENCE [LARGE SCALE GENOMIC DNA]</scope>
    <source>
        <strain evidence="9 10">2629</strain>
    </source>
</reference>
<dbReference type="Pfam" id="PF10607">
    <property type="entry name" value="CTLH"/>
    <property type="match status" value="1"/>
</dbReference>
<dbReference type="PANTHER" id="PTHR12170">
    <property type="entry name" value="MACROPHAGE ERYTHROBLAST ATTACHER-RELATED"/>
    <property type="match status" value="1"/>
</dbReference>
<dbReference type="PANTHER" id="PTHR12170:SF3">
    <property type="entry name" value="GH10162P"/>
    <property type="match status" value="1"/>
</dbReference>
<evidence type="ECO:0000256" key="3">
    <source>
        <dbReference type="ARBA" id="ARBA00022723"/>
    </source>
</evidence>
<dbReference type="InterPro" id="IPR024964">
    <property type="entry name" value="CTLH/CRA"/>
</dbReference>
<dbReference type="SMART" id="SM00668">
    <property type="entry name" value="CTLH"/>
    <property type="match status" value="1"/>
</dbReference>
<dbReference type="EMBL" id="NHTK01001058">
    <property type="protein sequence ID" value="PPR03535.1"/>
    <property type="molecule type" value="Genomic_DNA"/>
</dbReference>
<dbReference type="GO" id="GO:0061630">
    <property type="term" value="F:ubiquitin protein ligase activity"/>
    <property type="evidence" value="ECO:0007669"/>
    <property type="project" value="InterPro"/>
</dbReference>
<dbReference type="FunCoup" id="A0A409YKI0">
    <property type="interactions" value="327"/>
</dbReference>
<evidence type="ECO:0000259" key="7">
    <source>
        <dbReference type="PROSITE" id="PS50897"/>
    </source>
</evidence>
<keyword evidence="3" id="KW-0479">Metal-binding</keyword>
<keyword evidence="4 6" id="KW-0863">Zinc-finger</keyword>
<dbReference type="GO" id="GO:0005634">
    <property type="term" value="C:nucleus"/>
    <property type="evidence" value="ECO:0007669"/>
    <property type="project" value="TreeGrafter"/>
</dbReference>
<evidence type="ECO:0000256" key="1">
    <source>
        <dbReference type="ARBA" id="ARBA00004496"/>
    </source>
</evidence>
<evidence type="ECO:0008006" key="11">
    <source>
        <dbReference type="Google" id="ProtNLM"/>
    </source>
</evidence>
<evidence type="ECO:0000256" key="5">
    <source>
        <dbReference type="ARBA" id="ARBA00022833"/>
    </source>
</evidence>
<dbReference type="InParanoid" id="A0A409YKI0"/>
<dbReference type="GO" id="GO:0005737">
    <property type="term" value="C:cytoplasm"/>
    <property type="evidence" value="ECO:0007669"/>
    <property type="project" value="UniProtKB-SubCell"/>
</dbReference>
<dbReference type="PROSITE" id="PS50897">
    <property type="entry name" value="CTLH"/>
    <property type="match status" value="1"/>
</dbReference>
<evidence type="ECO:0000313" key="10">
    <source>
        <dbReference type="Proteomes" id="UP000284842"/>
    </source>
</evidence>
<evidence type="ECO:0000256" key="6">
    <source>
        <dbReference type="PROSITE-ProRule" id="PRU01215"/>
    </source>
</evidence>
<dbReference type="OrthoDB" id="1933281at2759"/>
<dbReference type="InterPro" id="IPR006594">
    <property type="entry name" value="LisH"/>
</dbReference>
<dbReference type="InterPro" id="IPR006595">
    <property type="entry name" value="CTLH_C"/>
</dbReference>
<feature type="domain" description="RING-Gid-type" evidence="8">
    <location>
        <begin position="329"/>
        <end position="372"/>
    </location>
</feature>
<dbReference type="InterPro" id="IPR045098">
    <property type="entry name" value="Fyv10_fam"/>
</dbReference>
<keyword evidence="2" id="KW-0963">Cytoplasm</keyword>
<dbReference type="GO" id="GO:0043161">
    <property type="term" value="P:proteasome-mediated ubiquitin-dependent protein catabolic process"/>
    <property type="evidence" value="ECO:0007669"/>
    <property type="project" value="InterPro"/>
</dbReference>
<evidence type="ECO:0000259" key="8">
    <source>
        <dbReference type="PROSITE" id="PS51867"/>
    </source>
</evidence>
<dbReference type="AlphaFoldDB" id="A0A409YKI0"/>
<evidence type="ECO:0000256" key="4">
    <source>
        <dbReference type="ARBA" id="ARBA00022771"/>
    </source>
</evidence>
<name>A0A409YKI0_9AGAR</name>
<dbReference type="GO" id="GO:0034657">
    <property type="term" value="C:GID complex"/>
    <property type="evidence" value="ECO:0007669"/>
    <property type="project" value="TreeGrafter"/>
</dbReference>
<evidence type="ECO:0000313" key="9">
    <source>
        <dbReference type="EMBL" id="PPR03535.1"/>
    </source>
</evidence>
<evidence type="ECO:0000256" key="2">
    <source>
        <dbReference type="ARBA" id="ARBA00022490"/>
    </source>
</evidence>
<accession>A0A409YKI0</accession>
<gene>
    <name evidence="9" type="ORF">CVT24_007021</name>
</gene>
<proteinExistence type="predicted"/>
<dbReference type="GO" id="GO:0008270">
    <property type="term" value="F:zinc ion binding"/>
    <property type="evidence" value="ECO:0007669"/>
    <property type="project" value="UniProtKB-KW"/>
</dbReference>
<dbReference type="PROSITE" id="PS50896">
    <property type="entry name" value="LISH"/>
    <property type="match status" value="1"/>
</dbReference>
<feature type="domain" description="CTLH" evidence="7">
    <location>
        <begin position="144"/>
        <end position="201"/>
    </location>
</feature>
<sequence length="429" mass="49131">MMDASLKELTKLEKVTAPDSKGSSITVTLDSLLQTLRETKERFIRGDCTEQQLVDLVRTIETKKKEIEERQKEVYTILARLGKALDKKFPTSLPSYSDLFSSPASVEALERTIALHLLRTGQFEVAETFLKESSVIIQDDLRSQFVNLHHILKALRNQDITPALQWAQDNREFLKSRSSSLEFYLHRSQYMRLLLRSHPPDTRPAIEYANVNFRPFYEEHKTEFGRLMACIMYLPLSKLQNSSFKDLASPTLHFDLEPLFAKEYCARLGMSRQLPLRVVGDIGGGGALARIEKGRKVMGDRKMEWDQMTELPIEIPLPPENRYHSIFACLVSKEQSTESNPPMMMICGHVISKDSLQKLNKAGGYAIQMPILSSRDTNWCGSPYLSVIFHFFGSSPLRKPVVQLTFFKHFSKKFCTCIPYYCTHGPVYN</sequence>
<keyword evidence="10" id="KW-1185">Reference proteome</keyword>
<feature type="zinc finger region" description="RING-Gid-type" evidence="6">
    <location>
        <begin position="329"/>
        <end position="372"/>
    </location>
</feature>
<dbReference type="PROSITE" id="PS51867">
    <property type="entry name" value="ZF_RING_GID"/>
    <property type="match status" value="1"/>
</dbReference>
<protein>
    <recommendedName>
        <fullName evidence="11">CTLH domain-containing protein</fullName>
    </recommendedName>
</protein>
<keyword evidence="5" id="KW-0862">Zinc</keyword>
<dbReference type="STRING" id="181874.A0A409YKI0"/>